<evidence type="ECO:0000313" key="3">
    <source>
        <dbReference type="WBParaSite" id="HCON_00104470-00001"/>
    </source>
</evidence>
<organism evidence="2 3">
    <name type="scientific">Haemonchus contortus</name>
    <name type="common">Barber pole worm</name>
    <dbReference type="NCBI Taxonomy" id="6289"/>
    <lineage>
        <taxon>Eukaryota</taxon>
        <taxon>Metazoa</taxon>
        <taxon>Ecdysozoa</taxon>
        <taxon>Nematoda</taxon>
        <taxon>Chromadorea</taxon>
        <taxon>Rhabditida</taxon>
        <taxon>Rhabditina</taxon>
        <taxon>Rhabditomorpha</taxon>
        <taxon>Strongyloidea</taxon>
        <taxon>Trichostrongylidae</taxon>
        <taxon>Haemonchus</taxon>
    </lineage>
</organism>
<dbReference type="AlphaFoldDB" id="A0A7I4YKC7"/>
<dbReference type="Proteomes" id="UP000025227">
    <property type="component" value="Unplaced"/>
</dbReference>
<feature type="compositionally biased region" description="Polar residues" evidence="1">
    <location>
        <begin position="1"/>
        <end position="11"/>
    </location>
</feature>
<dbReference type="WBParaSite" id="HCON_00104470-00001">
    <property type="protein sequence ID" value="HCON_00104470-00001"/>
    <property type="gene ID" value="HCON_00104470"/>
</dbReference>
<accession>A0A7I4YKC7</accession>
<keyword evidence="2" id="KW-1185">Reference proteome</keyword>
<feature type="region of interest" description="Disordered" evidence="1">
    <location>
        <begin position="1"/>
        <end position="37"/>
    </location>
</feature>
<proteinExistence type="predicted"/>
<sequence>MNSIPRYSNDFTPVLERGEKDSDDRKERDADSEGTYSGCHETMHYVWKCCYTSREGAKHYDGHHGKSNEDSPKWKTTRRRDRRTPRLKKDAQTSAKAARAYDVSLEGAPSRNLS</sequence>
<feature type="compositionally biased region" description="Basic and acidic residues" evidence="1">
    <location>
        <begin position="16"/>
        <end position="31"/>
    </location>
</feature>
<protein>
    <submittedName>
        <fullName evidence="3">C2H2-type domain-containing protein</fullName>
    </submittedName>
</protein>
<reference evidence="3" key="1">
    <citation type="submission" date="2020-12" db="UniProtKB">
        <authorList>
            <consortium name="WormBaseParasite"/>
        </authorList>
    </citation>
    <scope>IDENTIFICATION</scope>
    <source>
        <strain evidence="3">MHco3</strain>
    </source>
</reference>
<feature type="region of interest" description="Disordered" evidence="1">
    <location>
        <begin position="58"/>
        <end position="114"/>
    </location>
</feature>
<evidence type="ECO:0000313" key="2">
    <source>
        <dbReference type="Proteomes" id="UP000025227"/>
    </source>
</evidence>
<feature type="compositionally biased region" description="Basic residues" evidence="1">
    <location>
        <begin position="75"/>
        <end position="86"/>
    </location>
</feature>
<name>A0A7I4YKC7_HAECO</name>
<evidence type="ECO:0000256" key="1">
    <source>
        <dbReference type="SAM" id="MobiDB-lite"/>
    </source>
</evidence>
<feature type="compositionally biased region" description="Basic and acidic residues" evidence="1">
    <location>
        <begin position="58"/>
        <end position="73"/>
    </location>
</feature>